<dbReference type="OrthoDB" id="11685at2157"/>
<keyword evidence="2" id="KW-1185">Reference proteome</keyword>
<dbReference type="AlphaFoldDB" id="A0A654M1F7"/>
<protein>
    <submittedName>
        <fullName evidence="1">Uncharacterized protein</fullName>
    </submittedName>
</protein>
<dbReference type="GeneID" id="60423241"/>
<evidence type="ECO:0000313" key="2">
    <source>
        <dbReference type="Proteomes" id="UP000058925"/>
    </source>
</evidence>
<gene>
    <name evidence="1" type="ORF">NMY3_03395</name>
</gene>
<sequence>MNKTNWKIIPSALLFLLIIFMITNQNNAVFGQDDQSNNNDTFRTIPTNISGITCDKVEHLVYHNHTKLVIKIQNETQNIPAGIGIIPNDCIFWLHTHDDSGIIHVESPIKTAFSLDQFLKVWDIFDNSSFIENFSKNNMTANVSMITENGSQSKLDNYKNIILENNAIITVDLVNKSKD</sequence>
<proteinExistence type="predicted"/>
<dbReference type="RefSeq" id="WP_196816628.1">
    <property type="nucleotide sequence ID" value="NZ_CP012850.1"/>
</dbReference>
<organism evidence="1 2">
    <name type="scientific">Candidatus Nitrosocosmicus oleophilus</name>
    <dbReference type="NCBI Taxonomy" id="1353260"/>
    <lineage>
        <taxon>Archaea</taxon>
        <taxon>Nitrososphaerota</taxon>
        <taxon>Nitrososphaeria</taxon>
        <taxon>Nitrososphaerales</taxon>
        <taxon>Nitrososphaeraceae</taxon>
        <taxon>Candidatus Nitrosocosmicus</taxon>
    </lineage>
</organism>
<dbReference type="EMBL" id="CP012850">
    <property type="protein sequence ID" value="ALI37578.1"/>
    <property type="molecule type" value="Genomic_DNA"/>
</dbReference>
<evidence type="ECO:0000313" key="1">
    <source>
        <dbReference type="EMBL" id="ALI37578.1"/>
    </source>
</evidence>
<accession>A0A654M1F7</accession>
<dbReference type="Proteomes" id="UP000058925">
    <property type="component" value="Chromosome"/>
</dbReference>
<reference evidence="2" key="1">
    <citation type="submission" date="2015-10" db="EMBL/GenBank/DDBJ databases">
        <title>Niche specialization of a soil ammonia-oxidizing archaeon, Candidatus Nitrosocosmicus oleophilus.</title>
        <authorList>
            <person name="Jung M.-Y."/>
            <person name="Rhee S.-K."/>
        </authorList>
    </citation>
    <scope>NUCLEOTIDE SEQUENCE [LARGE SCALE GENOMIC DNA]</scope>
    <source>
        <strain evidence="2">MY3</strain>
    </source>
</reference>
<dbReference type="KEGG" id="taa:NMY3_03395"/>
<name>A0A654M1F7_9ARCH</name>